<keyword evidence="2" id="KW-0964">Secreted</keyword>
<name>A0A673AV23_9TELE</name>
<feature type="domain" description="UPAR/Ly6" evidence="4">
    <location>
        <begin position="110"/>
        <end position="190"/>
    </location>
</feature>
<dbReference type="InterPro" id="IPR045860">
    <property type="entry name" value="Snake_toxin-like_sf"/>
</dbReference>
<feature type="signal peptide" evidence="3">
    <location>
        <begin position="1"/>
        <end position="19"/>
    </location>
</feature>
<dbReference type="InParanoid" id="A0A673AV23"/>
<dbReference type="InterPro" id="IPR016054">
    <property type="entry name" value="LY6_UPA_recep-like"/>
</dbReference>
<evidence type="ECO:0000313" key="6">
    <source>
        <dbReference type="Proteomes" id="UP000472271"/>
    </source>
</evidence>
<dbReference type="SMART" id="SM00134">
    <property type="entry name" value="LU"/>
    <property type="match status" value="2"/>
</dbReference>
<dbReference type="Gene3D" id="2.10.60.10">
    <property type="entry name" value="CD59"/>
    <property type="match status" value="2"/>
</dbReference>
<reference evidence="5" key="2">
    <citation type="submission" date="2025-08" db="UniProtKB">
        <authorList>
            <consortium name="Ensembl"/>
        </authorList>
    </citation>
    <scope>IDENTIFICATION</scope>
</reference>
<evidence type="ECO:0000259" key="4">
    <source>
        <dbReference type="SMART" id="SM00134"/>
    </source>
</evidence>
<proteinExistence type="predicted"/>
<evidence type="ECO:0000256" key="2">
    <source>
        <dbReference type="ARBA" id="ARBA00022525"/>
    </source>
</evidence>
<dbReference type="SUPFAM" id="SSF57302">
    <property type="entry name" value="Snake toxin-like"/>
    <property type="match status" value="2"/>
</dbReference>
<sequence length="201" mass="21807">LHLCTALCVALYTLKCYDCGNFVDEHCSDIERECPSGSDRCLASRITQYTGKEISTTLSDKGCIPASHCVEASLNVGKYRTAFTTKCCTTDLCNDQLAPGNILYLLNGKKCIGCDGTGFCNWNVDCVDNEDHCFTNTVVNNIIIQGCASEEYCLKTQIAELPSHISTEMTCCQGDYCNRADSTGGSLLLLVVTVVSLVIFS</sequence>
<protein>
    <submittedName>
        <fullName evidence="5">Neuromast-expressed gpi-anchored lymphocyte antigen 6</fullName>
    </submittedName>
</protein>
<feature type="chain" id="PRO_5025537885" evidence="3">
    <location>
        <begin position="20"/>
        <end position="201"/>
    </location>
</feature>
<dbReference type="GO" id="GO:0005576">
    <property type="term" value="C:extracellular region"/>
    <property type="evidence" value="ECO:0007669"/>
    <property type="project" value="UniProtKB-SubCell"/>
</dbReference>
<keyword evidence="6" id="KW-1185">Reference proteome</keyword>
<keyword evidence="3" id="KW-0732">Signal</keyword>
<feature type="domain" description="UPAR/Ly6" evidence="4">
    <location>
        <begin position="14"/>
        <end position="106"/>
    </location>
</feature>
<reference evidence="5" key="3">
    <citation type="submission" date="2025-09" db="UniProtKB">
        <authorList>
            <consortium name="Ensembl"/>
        </authorList>
    </citation>
    <scope>IDENTIFICATION</scope>
</reference>
<dbReference type="InterPro" id="IPR050918">
    <property type="entry name" value="CNF-like_PLA2_Inhibitor"/>
</dbReference>
<dbReference type="AlphaFoldDB" id="A0A673AV23"/>
<dbReference type="Ensembl" id="ENSSORT00005034374.1">
    <property type="protein sequence ID" value="ENSSORP00005033466.1"/>
    <property type="gene ID" value="ENSSORG00005015846.1"/>
</dbReference>
<evidence type="ECO:0000313" key="5">
    <source>
        <dbReference type="Ensembl" id="ENSSORP00005033466.1"/>
    </source>
</evidence>
<evidence type="ECO:0000256" key="3">
    <source>
        <dbReference type="SAM" id="SignalP"/>
    </source>
</evidence>
<comment type="subcellular location">
    <subcellularLocation>
        <location evidence="1">Secreted</location>
    </subcellularLocation>
</comment>
<evidence type="ECO:0000256" key="1">
    <source>
        <dbReference type="ARBA" id="ARBA00004613"/>
    </source>
</evidence>
<accession>A0A673AV23</accession>
<reference evidence="5" key="1">
    <citation type="submission" date="2019-06" db="EMBL/GenBank/DDBJ databases">
        <authorList>
            <consortium name="Wellcome Sanger Institute Data Sharing"/>
        </authorList>
    </citation>
    <scope>NUCLEOTIDE SEQUENCE [LARGE SCALE GENOMIC DNA]</scope>
</reference>
<dbReference type="PANTHER" id="PTHR20914">
    <property type="entry name" value="LY6/PLAUR DOMAIN-CONTAINING PROTEIN 8"/>
    <property type="match status" value="1"/>
</dbReference>
<dbReference type="PANTHER" id="PTHR20914:SF9">
    <property type="entry name" value="COILED, ISOFORM A"/>
    <property type="match status" value="1"/>
</dbReference>
<dbReference type="Pfam" id="PF00021">
    <property type="entry name" value="UPAR_LY6"/>
    <property type="match status" value="2"/>
</dbReference>
<dbReference type="Proteomes" id="UP000472271">
    <property type="component" value="Chromosome 16"/>
</dbReference>
<organism evidence="5 6">
    <name type="scientific">Sphaeramia orbicularis</name>
    <name type="common">orbiculate cardinalfish</name>
    <dbReference type="NCBI Taxonomy" id="375764"/>
    <lineage>
        <taxon>Eukaryota</taxon>
        <taxon>Metazoa</taxon>
        <taxon>Chordata</taxon>
        <taxon>Craniata</taxon>
        <taxon>Vertebrata</taxon>
        <taxon>Euteleostomi</taxon>
        <taxon>Actinopterygii</taxon>
        <taxon>Neopterygii</taxon>
        <taxon>Teleostei</taxon>
        <taxon>Neoteleostei</taxon>
        <taxon>Acanthomorphata</taxon>
        <taxon>Gobiaria</taxon>
        <taxon>Kurtiformes</taxon>
        <taxon>Apogonoidei</taxon>
        <taxon>Apogonidae</taxon>
        <taxon>Apogoninae</taxon>
        <taxon>Sphaeramia</taxon>
    </lineage>
</organism>